<reference evidence="3" key="1">
    <citation type="submission" date="2016-10" db="EMBL/GenBank/DDBJ databases">
        <authorList>
            <person name="Varghese N."/>
            <person name="Submissions S."/>
        </authorList>
    </citation>
    <scope>NUCLEOTIDE SEQUENCE [LARGE SCALE GENOMIC DNA]</scope>
    <source>
        <strain evidence="3">DSM 46732</strain>
    </source>
</reference>
<dbReference type="Gene3D" id="1.10.260.40">
    <property type="entry name" value="lambda repressor-like DNA-binding domains"/>
    <property type="match status" value="1"/>
</dbReference>
<dbReference type="EMBL" id="FNJR01000006">
    <property type="protein sequence ID" value="SDP65241.1"/>
    <property type="molecule type" value="Genomic_DNA"/>
</dbReference>
<dbReference type="STRING" id="405564.SAMN04487905_106284"/>
<gene>
    <name evidence="2" type="ORF">SAMN04487905_106284</name>
</gene>
<evidence type="ECO:0000313" key="2">
    <source>
        <dbReference type="EMBL" id="SDP65241.1"/>
    </source>
</evidence>
<feature type="domain" description="HTH cro/C1-type" evidence="1">
    <location>
        <begin position="17"/>
        <end position="71"/>
    </location>
</feature>
<dbReference type="Pfam" id="PF13560">
    <property type="entry name" value="HTH_31"/>
    <property type="match status" value="1"/>
</dbReference>
<dbReference type="SMART" id="SM00530">
    <property type="entry name" value="HTH_XRE"/>
    <property type="match status" value="1"/>
</dbReference>
<proteinExistence type="predicted"/>
<dbReference type="InterPro" id="IPR001387">
    <property type="entry name" value="Cro/C1-type_HTH"/>
</dbReference>
<protein>
    <submittedName>
        <fullName evidence="2">Helix-turn-helix domain-containing protein</fullName>
    </submittedName>
</protein>
<dbReference type="Proteomes" id="UP000199497">
    <property type="component" value="Unassembled WGS sequence"/>
</dbReference>
<evidence type="ECO:0000259" key="1">
    <source>
        <dbReference type="PROSITE" id="PS50943"/>
    </source>
</evidence>
<evidence type="ECO:0000313" key="3">
    <source>
        <dbReference type="Proteomes" id="UP000199497"/>
    </source>
</evidence>
<dbReference type="PROSITE" id="PS50943">
    <property type="entry name" value="HTH_CROC1"/>
    <property type="match status" value="1"/>
</dbReference>
<dbReference type="CDD" id="cd00093">
    <property type="entry name" value="HTH_XRE"/>
    <property type="match status" value="1"/>
</dbReference>
<dbReference type="InterPro" id="IPR043917">
    <property type="entry name" value="DUF5753"/>
</dbReference>
<dbReference type="AlphaFoldDB" id="A0A1H0UGH0"/>
<organism evidence="2 3">
    <name type="scientific">Actinopolyspora xinjiangensis</name>
    <dbReference type="NCBI Taxonomy" id="405564"/>
    <lineage>
        <taxon>Bacteria</taxon>
        <taxon>Bacillati</taxon>
        <taxon>Actinomycetota</taxon>
        <taxon>Actinomycetes</taxon>
        <taxon>Actinopolysporales</taxon>
        <taxon>Actinopolysporaceae</taxon>
        <taxon>Actinopolyspora</taxon>
    </lineage>
</organism>
<dbReference type="RefSeq" id="WP_092601537.1">
    <property type="nucleotide sequence ID" value="NZ_FNJR01000006.1"/>
</dbReference>
<sequence length="291" mass="32912">MGKPRATIERRQLGAELRRLREAAGKQQRDAAAAIECDVSQISRVERGERAFKVLEIEALLDFYDAPEESRTQIGKLAQLARQRQPRRMYSDTLPGAFRRLSDHEQDATELYYSDSELIPGLLQTENYARALIRTARSASAGGEPGDVEARVQFRLDRQELLKRADAPYMWFVIGEAALRRPIGHNEVLREQLVHLLDLIERHEHVVIQVAPLDIVDHPLLGGPLQILRFGGIAPDIVQQPTFIGAGVYLVDEEDIAECSRAFDRLKAVALGPEESRTYITKRLEELDDEL</sequence>
<name>A0A1H0UGH0_9ACTN</name>
<dbReference type="SUPFAM" id="SSF47413">
    <property type="entry name" value="lambda repressor-like DNA-binding domains"/>
    <property type="match status" value="1"/>
</dbReference>
<dbReference type="OrthoDB" id="3630543at2"/>
<accession>A0A1H0UGH0</accession>
<dbReference type="InterPro" id="IPR010982">
    <property type="entry name" value="Lambda_DNA-bd_dom_sf"/>
</dbReference>
<dbReference type="Pfam" id="PF19054">
    <property type="entry name" value="DUF5753"/>
    <property type="match status" value="1"/>
</dbReference>
<dbReference type="GO" id="GO:0003677">
    <property type="term" value="F:DNA binding"/>
    <property type="evidence" value="ECO:0007669"/>
    <property type="project" value="InterPro"/>
</dbReference>
<keyword evidence="3" id="KW-1185">Reference proteome</keyword>